<dbReference type="RefSeq" id="WP_037327622.1">
    <property type="nucleotide sequence ID" value="NZ_JRMW01000033.1"/>
</dbReference>
<dbReference type="GO" id="GO:0016879">
    <property type="term" value="F:ligase activity, forming carbon-nitrogen bonds"/>
    <property type="evidence" value="ECO:0007669"/>
    <property type="project" value="UniProtKB-UniRule"/>
</dbReference>
<keyword evidence="2" id="KW-0820">tRNA-binding</keyword>
<evidence type="ECO:0000313" key="3">
    <source>
        <dbReference type="EMBL" id="KGF04178.1"/>
    </source>
</evidence>
<accession>A0A095X2T8</accession>
<dbReference type="eggNOG" id="COG1323">
    <property type="taxonomic scope" value="Bacteria"/>
</dbReference>
<dbReference type="EMBL" id="JRMW01000033">
    <property type="protein sequence ID" value="KGF04178.1"/>
    <property type="molecule type" value="Genomic_DNA"/>
</dbReference>
<feature type="binding site" evidence="2">
    <location>
        <position position="158"/>
    </location>
    <ligand>
        <name>ATP</name>
        <dbReference type="ChEBI" id="CHEBI:30616"/>
    </ligand>
</feature>
<dbReference type="PANTHER" id="PTHR37825:SF1">
    <property type="entry name" value="TRNA(MET) CYTIDINE ACETATE LIGASE"/>
    <property type="match status" value="1"/>
</dbReference>
<dbReference type="SUPFAM" id="SSF52374">
    <property type="entry name" value="Nucleotidylyl transferase"/>
    <property type="match status" value="1"/>
</dbReference>
<dbReference type="InterPro" id="IPR014729">
    <property type="entry name" value="Rossmann-like_a/b/a_fold"/>
</dbReference>
<keyword evidence="2" id="KW-0963">Cytoplasm</keyword>
<reference evidence="3 4" key="1">
    <citation type="submission" date="2014-07" db="EMBL/GenBank/DDBJ databases">
        <authorList>
            <person name="McCorrison J."/>
            <person name="Sanka R."/>
            <person name="Torralba M."/>
            <person name="Gillis M."/>
            <person name="Haft D.H."/>
            <person name="Methe B."/>
            <person name="Sutton G."/>
            <person name="Nelson K.E."/>
        </authorList>
    </citation>
    <scope>NUCLEOTIDE SEQUENCE [LARGE SCALE GENOMIC DNA]</scope>
    <source>
        <strain evidence="3 4">S7-1-13</strain>
    </source>
</reference>
<proteinExistence type="inferred from homology"/>
<keyword evidence="2" id="KW-0436">Ligase</keyword>
<comment type="similarity">
    <text evidence="2">Belongs to the TmcAL family.</text>
</comment>
<evidence type="ECO:0000256" key="2">
    <source>
        <dbReference type="HAMAP-Rule" id="MF_01539"/>
    </source>
</evidence>
<comment type="function">
    <text evidence="2">Catalyzes the formation of N(4)-acetylcytidine (ac(4)C) at the wobble position of elongator tRNA(Met), using acetate and ATP as substrates. First activates an acetate ion to form acetyladenylate (Ac-AMP) and then transfers the acetyl group to tRNA to form ac(4)C34.</text>
</comment>
<feature type="binding site" evidence="2">
    <location>
        <begin position="7"/>
        <end position="20"/>
    </location>
    <ligand>
        <name>ATP</name>
        <dbReference type="ChEBI" id="CHEBI:30616"/>
    </ligand>
</feature>
<dbReference type="GO" id="GO:0016740">
    <property type="term" value="F:transferase activity"/>
    <property type="evidence" value="ECO:0007669"/>
    <property type="project" value="UniProtKB-KW"/>
</dbReference>
<keyword evidence="3" id="KW-0808">Transferase</keyword>
<comment type="caution">
    <text evidence="3">The sequence shown here is derived from an EMBL/GenBank/DDBJ whole genome shotgun (WGS) entry which is preliminary data.</text>
</comment>
<organism evidence="3 4">
    <name type="scientific">Anaerococcus lactolyticus S7-1-13</name>
    <dbReference type="NCBI Taxonomy" id="1284686"/>
    <lineage>
        <taxon>Bacteria</taxon>
        <taxon>Bacillati</taxon>
        <taxon>Bacillota</taxon>
        <taxon>Tissierellia</taxon>
        <taxon>Tissierellales</taxon>
        <taxon>Peptoniphilaceae</taxon>
        <taxon>Anaerococcus</taxon>
    </lineage>
</organism>
<evidence type="ECO:0000256" key="1">
    <source>
        <dbReference type="ARBA" id="ARBA00022694"/>
    </source>
</evidence>
<dbReference type="HAMAP" id="MF_01539">
    <property type="entry name" value="TmcAL"/>
    <property type="match status" value="1"/>
</dbReference>
<keyword evidence="1 2" id="KW-0819">tRNA processing</keyword>
<dbReference type="OrthoDB" id="9769796at2"/>
<feature type="binding site" evidence="2">
    <location>
        <begin position="183"/>
        <end position="184"/>
    </location>
    <ligand>
        <name>ATP</name>
        <dbReference type="ChEBI" id="CHEBI:30616"/>
    </ligand>
</feature>
<comment type="subcellular location">
    <subcellularLocation>
        <location evidence="2">Cytoplasm</location>
    </subcellularLocation>
</comment>
<dbReference type="PANTHER" id="PTHR37825">
    <property type="entry name" value="TRNA(MET) CYTIDINE ACETATE LIGASE"/>
    <property type="match status" value="1"/>
</dbReference>
<dbReference type="GO" id="GO:0000049">
    <property type="term" value="F:tRNA binding"/>
    <property type="evidence" value="ECO:0007669"/>
    <property type="project" value="UniProtKB-KW"/>
</dbReference>
<evidence type="ECO:0000313" key="4">
    <source>
        <dbReference type="Proteomes" id="UP000029579"/>
    </source>
</evidence>
<name>A0A095X2T8_9FIRM</name>
<feature type="binding site" evidence="2">
    <location>
        <position position="101"/>
    </location>
    <ligand>
        <name>ATP</name>
        <dbReference type="ChEBI" id="CHEBI:30616"/>
    </ligand>
</feature>
<protein>
    <recommendedName>
        <fullName evidence="2">tRNA(Met) cytidine acetate ligase</fullName>
        <ecNumber evidence="2">6.3.4.-</ecNumber>
    </recommendedName>
</protein>
<sequence>MKSLGIISEFNPFHNGHKFLLDQAKIQLNTDLHISIMSGDFIQRGDASIMDKYLRAYVAIKSGFDLVVEMPSFVSLQAAEFFALKSIVILDKMNIDYLVFGIENISPDDFLQGARKIIENQNSIDGKIKSLLKEGLSYPKAYNLIINELVGRDFVSSNNILALEYLRAINKINSKIKPYPIKRIKTANKDKLIYDECFASSTAIRNNLDSEIYKLMPAISFEKLIDFRNTYQDFDEDYIYKIFRYKILIEKSPMTTILGFEEGIDNYLYRLARRNLSYKSFLDEATSLRYTRSRIKRIILNYILANTENLNDIDISFIKILAYNENASQIFKKLSENLKLVINKKDISKLDSNNLLIHKKMIEASNLYSLGINRDIDYDFVHNNRPID</sequence>
<dbReference type="AlphaFoldDB" id="A0A095X2T8"/>
<dbReference type="Gene3D" id="3.40.50.620">
    <property type="entry name" value="HUPs"/>
    <property type="match status" value="1"/>
</dbReference>
<keyword evidence="2" id="KW-0067">ATP-binding</keyword>
<gene>
    <name evidence="2" type="primary">tmcAL</name>
    <name evidence="3" type="ORF">HMPREF1630_05135</name>
</gene>
<dbReference type="EC" id="6.3.4.-" evidence="2"/>
<dbReference type="GO" id="GO:0006400">
    <property type="term" value="P:tRNA modification"/>
    <property type="evidence" value="ECO:0007669"/>
    <property type="project" value="UniProtKB-UniRule"/>
</dbReference>
<dbReference type="GO" id="GO:0005524">
    <property type="term" value="F:ATP binding"/>
    <property type="evidence" value="ECO:0007669"/>
    <property type="project" value="UniProtKB-KW"/>
</dbReference>
<keyword evidence="2" id="KW-0547">Nucleotide-binding</keyword>
<dbReference type="InterPro" id="IPR008513">
    <property type="entry name" value="tRNA(Met)_cyd_acetate_ligase"/>
</dbReference>
<comment type="catalytic activity">
    <reaction evidence="2">
        <text>cytidine(34) in elongator tRNA(Met) + acetate + ATP = N(4)-acetylcytidine(34) in elongator tRNA(Met) + AMP + diphosphate</text>
        <dbReference type="Rhea" id="RHEA:58144"/>
        <dbReference type="Rhea" id="RHEA-COMP:10693"/>
        <dbReference type="Rhea" id="RHEA-COMP:10694"/>
        <dbReference type="ChEBI" id="CHEBI:30089"/>
        <dbReference type="ChEBI" id="CHEBI:30616"/>
        <dbReference type="ChEBI" id="CHEBI:33019"/>
        <dbReference type="ChEBI" id="CHEBI:74900"/>
        <dbReference type="ChEBI" id="CHEBI:82748"/>
        <dbReference type="ChEBI" id="CHEBI:456215"/>
    </reaction>
</comment>
<dbReference type="GO" id="GO:0005737">
    <property type="term" value="C:cytoplasm"/>
    <property type="evidence" value="ECO:0007669"/>
    <property type="project" value="UniProtKB-SubCell"/>
</dbReference>
<dbReference type="Proteomes" id="UP000029579">
    <property type="component" value="Unassembled WGS sequence"/>
</dbReference>
<dbReference type="Pfam" id="PF05636">
    <property type="entry name" value="HIGH_NTase1"/>
    <property type="match status" value="1"/>
</dbReference>
<keyword evidence="2" id="KW-0694">RNA-binding</keyword>